<dbReference type="GO" id="GO:0072659">
    <property type="term" value="P:protein localization to plasma membrane"/>
    <property type="evidence" value="ECO:0007669"/>
    <property type="project" value="TreeGrafter"/>
</dbReference>
<keyword evidence="5" id="KW-0012">Acyltransferase</keyword>
<organism evidence="6 7">
    <name type="scientific">Pomacea canaliculata</name>
    <name type="common">Golden apple snail</name>
    <dbReference type="NCBI Taxonomy" id="400727"/>
    <lineage>
        <taxon>Eukaryota</taxon>
        <taxon>Metazoa</taxon>
        <taxon>Spiralia</taxon>
        <taxon>Lophotrochozoa</taxon>
        <taxon>Mollusca</taxon>
        <taxon>Gastropoda</taxon>
        <taxon>Caenogastropoda</taxon>
        <taxon>Architaenioglossa</taxon>
        <taxon>Ampullarioidea</taxon>
        <taxon>Ampullariidae</taxon>
        <taxon>Pomacea</taxon>
    </lineage>
</organism>
<comment type="subcellular location">
    <subcellularLocation>
        <location evidence="5">Endoplasmic reticulum membrane</location>
        <topology evidence="5">Multi-pass membrane protein</topology>
    </subcellularLocation>
    <subcellularLocation>
        <location evidence="1">Membrane</location>
        <topology evidence="1">Multi-pass membrane protein</topology>
    </subcellularLocation>
</comment>
<dbReference type="InterPro" id="IPR009447">
    <property type="entry name" value="PIGW/GWT1"/>
</dbReference>
<feature type="transmembrane region" description="Helical" evidence="5">
    <location>
        <begin position="155"/>
        <end position="174"/>
    </location>
</feature>
<comment type="similarity">
    <text evidence="5">Belongs to the PIGW family.</text>
</comment>
<evidence type="ECO:0000256" key="4">
    <source>
        <dbReference type="ARBA" id="ARBA00023136"/>
    </source>
</evidence>
<keyword evidence="2 5" id="KW-0812">Transmembrane</keyword>
<feature type="transmembrane region" description="Helical" evidence="5">
    <location>
        <begin position="427"/>
        <end position="451"/>
    </location>
</feature>
<reference evidence="6 7" key="1">
    <citation type="submission" date="2018-04" db="EMBL/GenBank/DDBJ databases">
        <title>The genome of golden apple snail Pomacea canaliculata provides insight into stress tolerance and invasive adaptation.</title>
        <authorList>
            <person name="Liu C."/>
            <person name="Liu B."/>
            <person name="Ren Y."/>
            <person name="Zhang Y."/>
            <person name="Wang H."/>
            <person name="Li S."/>
            <person name="Jiang F."/>
            <person name="Yin L."/>
            <person name="Zhang G."/>
            <person name="Qian W."/>
            <person name="Fan W."/>
        </authorList>
    </citation>
    <scope>NUCLEOTIDE SEQUENCE [LARGE SCALE GENOMIC DNA]</scope>
    <source>
        <strain evidence="6">SZHN2017</strain>
        <tissue evidence="6">Muscle</tissue>
    </source>
</reference>
<feature type="transmembrane region" description="Helical" evidence="5">
    <location>
        <begin position="78"/>
        <end position="95"/>
    </location>
</feature>
<comment type="pathway">
    <text evidence="5">Glycolipid biosynthesis; glycosylphosphatidylinositol-anchor biosynthesis.</text>
</comment>
<feature type="transmembrane region" description="Helical" evidence="5">
    <location>
        <begin position="333"/>
        <end position="351"/>
    </location>
</feature>
<dbReference type="Proteomes" id="UP000245119">
    <property type="component" value="Linkage Group LG10"/>
</dbReference>
<proteinExistence type="inferred from homology"/>
<sequence>MSYKEEHERFISGHNGTTVSEVAILTLTPCASILILNAVSLLYHLQTMPFWSRVALEYSVMIIPMILHTTVLSNETTAVFVTMYAVAFVCCILCVKKAPPRSFRKTFSCLMQMEMRVQRPFLTNMRSLVNIGTAVVILGVDFAIFPRRFAKTETFGIGFMDNGVGCFVITNAIVCPEARGKVGSCRSVSEGLQRLFKCVMSSIPLVILGLGRLVTVKGVDYHEHVSEYGIHWNFFFTLTAVKVVSTLLLCVCPVWLSSVLAAGLLTIYQHALQTKGLSDFILYGSDGTGQRLNLLDANREGICSCIGYISIYLIGAQIGWFIFNRKKTKFCDWMRILCILAGVSYIFYGALHISSEYIQPASRRMANLSFVLWIVALSTQVLASCLLIDLLTTVLTVLSAVSNKKVEGVPGCEDDVLSDKEKKSDKLCLLHAVNFNGLLYFLMANLLTGFVNMSMKTIHASSLMAVFTLSAYMFVLTVGILYLHHKKVATRFW</sequence>
<feature type="transmembrane region" description="Helical" evidence="5">
    <location>
        <begin position="195"/>
        <end position="214"/>
    </location>
</feature>
<dbReference type="GO" id="GO:0005789">
    <property type="term" value="C:endoplasmic reticulum membrane"/>
    <property type="evidence" value="ECO:0007669"/>
    <property type="project" value="UniProtKB-SubCell"/>
</dbReference>
<feature type="transmembrane region" description="Helical" evidence="5">
    <location>
        <begin position="22"/>
        <end position="43"/>
    </location>
</feature>
<evidence type="ECO:0000313" key="6">
    <source>
        <dbReference type="EMBL" id="PVD23941.1"/>
    </source>
</evidence>
<keyword evidence="5" id="KW-0808">Transferase</keyword>
<feature type="transmembrane region" description="Helical" evidence="5">
    <location>
        <begin position="55"/>
        <end position="72"/>
    </location>
</feature>
<feature type="transmembrane region" description="Helical" evidence="5">
    <location>
        <begin position="371"/>
        <end position="398"/>
    </location>
</feature>
<dbReference type="AlphaFoldDB" id="A0A2T7NRY8"/>
<evidence type="ECO:0000256" key="5">
    <source>
        <dbReference type="RuleBase" id="RU280819"/>
    </source>
</evidence>
<dbReference type="PIRSF" id="PIRSF017321">
    <property type="entry name" value="GWT1"/>
    <property type="match status" value="1"/>
</dbReference>
<dbReference type="PANTHER" id="PTHR20661:SF0">
    <property type="entry name" value="PHOSPHATIDYLINOSITOL-GLYCAN BIOSYNTHESIS CLASS W PROTEIN"/>
    <property type="match status" value="1"/>
</dbReference>
<comment type="function">
    <text evidence="5">A acetyltransferase, which acetylates the inositol ring of phosphatidylinositol during biosynthesis of GPI-anchor.</text>
</comment>
<dbReference type="UniPathway" id="UPA00196"/>
<feature type="transmembrane region" description="Helical" evidence="5">
    <location>
        <begin position="463"/>
        <end position="483"/>
    </location>
</feature>
<dbReference type="EMBL" id="PZQS01000010">
    <property type="protein sequence ID" value="PVD23941.1"/>
    <property type="molecule type" value="Genomic_DNA"/>
</dbReference>
<dbReference type="GO" id="GO:0006506">
    <property type="term" value="P:GPI anchor biosynthetic process"/>
    <property type="evidence" value="ECO:0007669"/>
    <property type="project" value="UniProtKB-UniPathway"/>
</dbReference>
<gene>
    <name evidence="6" type="ORF">C0Q70_17217</name>
</gene>
<feature type="transmembrane region" description="Helical" evidence="5">
    <location>
        <begin position="128"/>
        <end position="149"/>
    </location>
</feature>
<keyword evidence="5" id="KW-0256">Endoplasmic reticulum</keyword>
<dbReference type="OrthoDB" id="15270at2759"/>
<comment type="caution">
    <text evidence="6">The sequence shown here is derived from an EMBL/GenBank/DDBJ whole genome shotgun (WGS) entry which is preliminary data.</text>
</comment>
<dbReference type="OMA" id="GLYVMQP"/>
<evidence type="ECO:0000313" key="7">
    <source>
        <dbReference type="Proteomes" id="UP000245119"/>
    </source>
</evidence>
<accession>A0A2T7NRY8</accession>
<dbReference type="STRING" id="400727.A0A2T7NRY8"/>
<feature type="transmembrane region" description="Helical" evidence="5">
    <location>
        <begin position="234"/>
        <end position="267"/>
    </location>
</feature>
<keyword evidence="4 5" id="KW-0472">Membrane</keyword>
<keyword evidence="3 5" id="KW-1133">Transmembrane helix</keyword>
<keyword evidence="5" id="KW-0337">GPI-anchor biosynthesis</keyword>
<evidence type="ECO:0000256" key="1">
    <source>
        <dbReference type="ARBA" id="ARBA00004141"/>
    </source>
</evidence>
<protein>
    <recommendedName>
        <fullName evidence="5">Phosphatidylinositol-glycan biosynthesis class W protein</fullName>
        <ecNumber evidence="5">2.3.-.-</ecNumber>
    </recommendedName>
</protein>
<dbReference type="Pfam" id="PF06423">
    <property type="entry name" value="GWT1"/>
    <property type="match status" value="1"/>
</dbReference>
<dbReference type="EC" id="2.3.-.-" evidence="5"/>
<dbReference type="PANTHER" id="PTHR20661">
    <property type="entry name" value="PHOSPHATIDYLINOSITOL-GLYCAN BIOSYNTHESIS CLASS W PROTEIN"/>
    <property type="match status" value="1"/>
</dbReference>
<name>A0A2T7NRY8_POMCA</name>
<evidence type="ECO:0000256" key="2">
    <source>
        <dbReference type="ARBA" id="ARBA00022692"/>
    </source>
</evidence>
<evidence type="ECO:0000256" key="3">
    <source>
        <dbReference type="ARBA" id="ARBA00022989"/>
    </source>
</evidence>
<keyword evidence="7" id="KW-1185">Reference proteome</keyword>
<dbReference type="GO" id="GO:0032216">
    <property type="term" value="F:glucosaminyl-phosphatidylinositol O-acyltransferase activity"/>
    <property type="evidence" value="ECO:0007669"/>
    <property type="project" value="TreeGrafter"/>
</dbReference>